<keyword evidence="2" id="KW-1185">Reference proteome</keyword>
<dbReference type="PROSITE" id="PS51318">
    <property type="entry name" value="TAT"/>
    <property type="match status" value="1"/>
</dbReference>
<accession>A0ABW6ZXB3</accession>
<dbReference type="RefSeq" id="WP_393993162.1">
    <property type="nucleotide sequence ID" value="NZ_JBAFVH010000007.1"/>
</dbReference>
<protein>
    <recommendedName>
        <fullName evidence="3">Twin-arginine translocation signal domain-containing protein</fullName>
    </recommendedName>
</protein>
<dbReference type="Proteomes" id="UP001604002">
    <property type="component" value="Unassembled WGS sequence"/>
</dbReference>
<comment type="caution">
    <text evidence="1">The sequence shown here is derived from an EMBL/GenBank/DDBJ whole genome shotgun (WGS) entry which is preliminary data.</text>
</comment>
<sequence>MRERSISRRTALKATGTLGILAAAVPAAVLPRVEAAEHDPLLHLICAYRAGMAAYEADPLAGGDDDAYTEHCAANTWEPPFWALTEPPPARTRAGAIEALRLVHEDLKQNVESPITRPLLAAALGYFERDGGT</sequence>
<dbReference type="EMBL" id="JBAFVH010000007">
    <property type="protein sequence ID" value="MFG1373392.1"/>
    <property type="molecule type" value="Genomic_DNA"/>
</dbReference>
<name>A0ABW6ZXB3_9HYPH</name>
<evidence type="ECO:0008006" key="3">
    <source>
        <dbReference type="Google" id="ProtNLM"/>
    </source>
</evidence>
<gene>
    <name evidence="1" type="ORF">V5F32_14560</name>
</gene>
<dbReference type="InterPro" id="IPR006311">
    <property type="entry name" value="TAT_signal"/>
</dbReference>
<evidence type="ECO:0000313" key="1">
    <source>
        <dbReference type="EMBL" id="MFG1373392.1"/>
    </source>
</evidence>
<reference evidence="1 2" key="1">
    <citation type="submission" date="2024-02" db="EMBL/GenBank/DDBJ databases">
        <title>Expansion and revision of Xanthobacter and proposal of Roseixanthobacter gen. nov.</title>
        <authorList>
            <person name="Soltysiak M.P.M."/>
            <person name="Jalihal A."/>
            <person name="Ory A."/>
            <person name="Chrisophersen C."/>
            <person name="Lee A.D."/>
            <person name="Boulton J."/>
            <person name="Springer M."/>
        </authorList>
    </citation>
    <scope>NUCLEOTIDE SEQUENCE [LARGE SCALE GENOMIC DNA]</scope>
    <source>
        <strain evidence="1 2">23A</strain>
    </source>
</reference>
<organism evidence="1 2">
    <name type="scientific">Xanthobacter oligotrophicus</name>
    <dbReference type="NCBI Taxonomy" id="2607286"/>
    <lineage>
        <taxon>Bacteria</taxon>
        <taxon>Pseudomonadati</taxon>
        <taxon>Pseudomonadota</taxon>
        <taxon>Alphaproteobacteria</taxon>
        <taxon>Hyphomicrobiales</taxon>
        <taxon>Xanthobacteraceae</taxon>
        <taxon>Xanthobacter</taxon>
    </lineage>
</organism>
<evidence type="ECO:0000313" key="2">
    <source>
        <dbReference type="Proteomes" id="UP001604002"/>
    </source>
</evidence>
<proteinExistence type="predicted"/>